<dbReference type="OrthoDB" id="337750at2759"/>
<sequence length="111" mass="12486">IMTHEWTRITEPVAGRLSYKPPINDMTAQDLCIPCIAFATYSVSRWYLIGDFDVPTHPRFSPEALNWQFVEGMVGWVSQVMLLLKISLLPLGGREASLLDMVAYAGYTFTG</sequence>
<evidence type="ECO:0000256" key="10">
    <source>
        <dbReference type="ARBA" id="ARBA00023136"/>
    </source>
</evidence>
<dbReference type="GO" id="GO:0005793">
    <property type="term" value="C:endoplasmic reticulum-Golgi intermediate compartment"/>
    <property type="evidence" value="ECO:0007669"/>
    <property type="project" value="TreeGrafter"/>
</dbReference>
<proteinExistence type="inferred from homology"/>
<keyword evidence="12" id="KW-1185">Reference proteome</keyword>
<dbReference type="GO" id="GO:0015031">
    <property type="term" value="P:protein transport"/>
    <property type="evidence" value="ECO:0007669"/>
    <property type="project" value="UniProtKB-KW"/>
</dbReference>
<keyword evidence="7" id="KW-0653">Protein transport</keyword>
<dbReference type="Proteomes" id="UP001141552">
    <property type="component" value="Unassembled WGS sequence"/>
</dbReference>
<reference evidence="11" key="1">
    <citation type="submission" date="2022-02" db="EMBL/GenBank/DDBJ databases">
        <authorList>
            <person name="Henning P.M."/>
            <person name="McCubbin A.G."/>
            <person name="Shore J.S."/>
        </authorList>
    </citation>
    <scope>NUCLEOTIDE SEQUENCE</scope>
    <source>
        <strain evidence="11">F60SS</strain>
        <tissue evidence="11">Leaves</tissue>
    </source>
</reference>
<protein>
    <submittedName>
        <fullName evidence="11">Uncharacterized protein</fullName>
    </submittedName>
</protein>
<keyword evidence="5" id="KW-0812">Transmembrane</keyword>
<keyword evidence="4" id="KW-0813">Transport</keyword>
<dbReference type="GO" id="GO:0030134">
    <property type="term" value="C:COPII-coated ER to Golgi transport vesicle"/>
    <property type="evidence" value="ECO:0007669"/>
    <property type="project" value="TreeGrafter"/>
</dbReference>
<feature type="non-terminal residue" evidence="11">
    <location>
        <position position="1"/>
    </location>
</feature>
<dbReference type="AlphaFoldDB" id="A0A9Q0F8D6"/>
<evidence type="ECO:0000256" key="7">
    <source>
        <dbReference type="ARBA" id="ARBA00022927"/>
    </source>
</evidence>
<reference evidence="11" key="2">
    <citation type="journal article" date="2023" name="Plants (Basel)">
        <title>Annotation of the Turnera subulata (Passifloraceae) Draft Genome Reveals the S-Locus Evolved after the Divergence of Turneroideae from Passifloroideae in a Stepwise Manner.</title>
        <authorList>
            <person name="Henning P.M."/>
            <person name="Roalson E.H."/>
            <person name="Mir W."/>
            <person name="McCubbin A.G."/>
            <person name="Shore J.S."/>
        </authorList>
    </citation>
    <scope>NUCLEOTIDE SEQUENCE</scope>
    <source>
        <strain evidence="11">F60SS</strain>
    </source>
</reference>
<dbReference type="GO" id="GO:0006888">
    <property type="term" value="P:endoplasmic reticulum to Golgi vesicle-mediated transport"/>
    <property type="evidence" value="ECO:0007669"/>
    <property type="project" value="InterPro"/>
</dbReference>
<evidence type="ECO:0000313" key="11">
    <source>
        <dbReference type="EMBL" id="KAJ4826834.1"/>
    </source>
</evidence>
<dbReference type="GO" id="GO:0000139">
    <property type="term" value="C:Golgi membrane"/>
    <property type="evidence" value="ECO:0007669"/>
    <property type="project" value="UniProtKB-SubCell"/>
</dbReference>
<dbReference type="PANTHER" id="PTHR14083:SF13">
    <property type="entry name" value="INTEGRAL MEMBRANE HRF1 FAMILY PROTEIN"/>
    <property type="match status" value="1"/>
</dbReference>
<name>A0A9Q0F8D6_9ROSI</name>
<evidence type="ECO:0000256" key="4">
    <source>
        <dbReference type="ARBA" id="ARBA00022448"/>
    </source>
</evidence>
<evidence type="ECO:0000256" key="8">
    <source>
        <dbReference type="ARBA" id="ARBA00022989"/>
    </source>
</evidence>
<dbReference type="EMBL" id="JAKUCV010006573">
    <property type="protein sequence ID" value="KAJ4826834.1"/>
    <property type="molecule type" value="Genomic_DNA"/>
</dbReference>
<dbReference type="InterPro" id="IPR005578">
    <property type="entry name" value="Yif1_fam"/>
</dbReference>
<gene>
    <name evidence="11" type="ORF">Tsubulata_023654</name>
</gene>
<feature type="non-terminal residue" evidence="11">
    <location>
        <position position="111"/>
    </location>
</feature>
<comment type="subcellular location">
    <subcellularLocation>
        <location evidence="1">Endoplasmic reticulum membrane</location>
        <topology evidence="1">Multi-pass membrane protein</topology>
    </subcellularLocation>
    <subcellularLocation>
        <location evidence="2">Golgi apparatus membrane</location>
        <topology evidence="2">Multi-pass membrane protein</topology>
    </subcellularLocation>
</comment>
<dbReference type="PANTHER" id="PTHR14083">
    <property type="entry name" value="YIP1 INTERACTING FACTOR HOMOLOG YIF1 PROTEIN"/>
    <property type="match status" value="1"/>
</dbReference>
<organism evidence="11 12">
    <name type="scientific">Turnera subulata</name>
    <dbReference type="NCBI Taxonomy" id="218843"/>
    <lineage>
        <taxon>Eukaryota</taxon>
        <taxon>Viridiplantae</taxon>
        <taxon>Streptophyta</taxon>
        <taxon>Embryophyta</taxon>
        <taxon>Tracheophyta</taxon>
        <taxon>Spermatophyta</taxon>
        <taxon>Magnoliopsida</taxon>
        <taxon>eudicotyledons</taxon>
        <taxon>Gunneridae</taxon>
        <taxon>Pentapetalae</taxon>
        <taxon>rosids</taxon>
        <taxon>fabids</taxon>
        <taxon>Malpighiales</taxon>
        <taxon>Passifloraceae</taxon>
        <taxon>Turnera</taxon>
    </lineage>
</organism>
<accession>A0A9Q0F8D6</accession>
<comment type="caution">
    <text evidence="11">The sequence shown here is derived from an EMBL/GenBank/DDBJ whole genome shotgun (WGS) entry which is preliminary data.</text>
</comment>
<evidence type="ECO:0000313" key="12">
    <source>
        <dbReference type="Proteomes" id="UP001141552"/>
    </source>
</evidence>
<dbReference type="Pfam" id="PF03878">
    <property type="entry name" value="YIF1"/>
    <property type="match status" value="1"/>
</dbReference>
<keyword evidence="8" id="KW-1133">Transmembrane helix</keyword>
<comment type="similarity">
    <text evidence="3">Belongs to the YIF1 family.</text>
</comment>
<evidence type="ECO:0000256" key="3">
    <source>
        <dbReference type="ARBA" id="ARBA00009727"/>
    </source>
</evidence>
<keyword evidence="6" id="KW-0256">Endoplasmic reticulum</keyword>
<evidence type="ECO:0000256" key="1">
    <source>
        <dbReference type="ARBA" id="ARBA00004477"/>
    </source>
</evidence>
<evidence type="ECO:0000256" key="5">
    <source>
        <dbReference type="ARBA" id="ARBA00022692"/>
    </source>
</evidence>
<evidence type="ECO:0000256" key="2">
    <source>
        <dbReference type="ARBA" id="ARBA00004653"/>
    </source>
</evidence>
<keyword evidence="10" id="KW-0472">Membrane</keyword>
<keyword evidence="9" id="KW-0333">Golgi apparatus</keyword>
<evidence type="ECO:0000256" key="9">
    <source>
        <dbReference type="ARBA" id="ARBA00023034"/>
    </source>
</evidence>
<dbReference type="GO" id="GO:0005789">
    <property type="term" value="C:endoplasmic reticulum membrane"/>
    <property type="evidence" value="ECO:0007669"/>
    <property type="project" value="UniProtKB-SubCell"/>
</dbReference>
<evidence type="ECO:0000256" key="6">
    <source>
        <dbReference type="ARBA" id="ARBA00022824"/>
    </source>
</evidence>